<feature type="compositionally biased region" description="Polar residues" evidence="6">
    <location>
        <begin position="362"/>
        <end position="373"/>
    </location>
</feature>
<feature type="domain" description="MADS-box" evidence="7">
    <location>
        <begin position="1"/>
        <end position="61"/>
    </location>
</feature>
<accession>A0ABR4P1E9</accession>
<organism evidence="8 9">
    <name type="scientific">Nakaseomyces bracarensis</name>
    <dbReference type="NCBI Taxonomy" id="273131"/>
    <lineage>
        <taxon>Eukaryota</taxon>
        <taxon>Fungi</taxon>
        <taxon>Dikarya</taxon>
        <taxon>Ascomycota</taxon>
        <taxon>Saccharomycotina</taxon>
        <taxon>Saccharomycetes</taxon>
        <taxon>Saccharomycetales</taxon>
        <taxon>Saccharomycetaceae</taxon>
        <taxon>Nakaseomyces</taxon>
    </lineage>
</organism>
<evidence type="ECO:0000256" key="5">
    <source>
        <dbReference type="ARBA" id="ARBA00023242"/>
    </source>
</evidence>
<dbReference type="SUPFAM" id="SSF55455">
    <property type="entry name" value="SRF-like"/>
    <property type="match status" value="1"/>
</dbReference>
<keyword evidence="5" id="KW-0539">Nucleus</keyword>
<feature type="compositionally biased region" description="Polar residues" evidence="6">
    <location>
        <begin position="274"/>
        <end position="286"/>
    </location>
</feature>
<sequence>MGRRKIEIEPITDTKTRGITFLKRKAGIFKKAHELSVLCGVDVAVVVLGTNGTFYEFSSVEMRELLRYYTDENGMGLTHVVTEPSQYGDYEKTATVKYQVSNGRRNRRGPKSRRVQSQSVDLKRNRSEHETEDNVDSNEVKLQKLSHARHNSTGTQLLLHQDEINASIYNNKRAVAEKTAQEEEPSNDNDREEDEDEEEDDDEEEEELQQEQDNDVKMVRTRSFPQVRNQEFYVGKENEQSAPKVVINSPPMAMRKDSAPSAYSFMRTAASTAHNNFNRNPTNGSGKKSKPVLKLNIPNSNIKTAERFPNQSVPSSPNHGNKDKIPTKNIITTPFQNFNYQGSPNGKGDIDNKRGTEAGNDSMRNSFSPTDKNQYMKMHFRPPFFGSFKNGNNNNYNPNYNNNNYNNNNQNANANGMVTGSPITNQYLATPLQQMNPNRITLYKGANNSNSGSTISNSTNTGNQNSSEVMTPGTGYLFAQKHLYGTLNTGNAQISNTRETSGKPHHYHNQHMQQQYNRNNDNEGNTEDENNELSNRNEQGNNTGNNNGKGGGRATTPIGPDTSTLPLKMNSDFLGNASSPNTSNMLFTDWNLASASNNFGGPNFLNSAGPKSGNIFGFMPLSGYPMGGQTVASNFNNGNNNWNSRNMELSPYLPHLQTPYPGKIFQFNSNDNNSDFPPSAEKQ</sequence>
<comment type="caution">
    <text evidence="8">The sequence shown here is derived from an EMBL/GenBank/DDBJ whole genome shotgun (WGS) entry which is preliminary data.</text>
</comment>
<protein>
    <submittedName>
        <fullName evidence="8">Transcription factor RLM1</fullName>
    </submittedName>
</protein>
<evidence type="ECO:0000256" key="2">
    <source>
        <dbReference type="ARBA" id="ARBA00023015"/>
    </source>
</evidence>
<dbReference type="InterPro" id="IPR050142">
    <property type="entry name" value="MADS-box/MEF2_TF"/>
</dbReference>
<dbReference type="EMBL" id="JBEVYD010000001">
    <property type="protein sequence ID" value="KAL3235317.1"/>
    <property type="molecule type" value="Genomic_DNA"/>
</dbReference>
<feature type="compositionally biased region" description="Basic residues" evidence="6">
    <location>
        <begin position="104"/>
        <end position="114"/>
    </location>
</feature>
<feature type="region of interest" description="Disordered" evidence="6">
    <location>
        <begin position="516"/>
        <end position="576"/>
    </location>
</feature>
<proteinExistence type="predicted"/>
<evidence type="ECO:0000256" key="1">
    <source>
        <dbReference type="ARBA" id="ARBA00004123"/>
    </source>
</evidence>
<keyword evidence="9" id="KW-1185">Reference proteome</keyword>
<feature type="compositionally biased region" description="Low complexity" evidence="6">
    <location>
        <begin position="536"/>
        <end position="546"/>
    </location>
</feature>
<feature type="region of interest" description="Disordered" evidence="6">
    <location>
        <begin position="175"/>
        <end position="217"/>
    </location>
</feature>
<evidence type="ECO:0000256" key="4">
    <source>
        <dbReference type="ARBA" id="ARBA00023163"/>
    </source>
</evidence>
<dbReference type="PROSITE" id="PS50066">
    <property type="entry name" value="MADS_BOX_2"/>
    <property type="match status" value="1"/>
</dbReference>
<feature type="compositionally biased region" description="Acidic residues" evidence="6">
    <location>
        <begin position="182"/>
        <end position="213"/>
    </location>
</feature>
<keyword evidence="3" id="KW-0238">DNA-binding</keyword>
<keyword evidence="2" id="KW-0805">Transcription regulation</keyword>
<keyword evidence="4" id="KW-0804">Transcription</keyword>
<evidence type="ECO:0000256" key="6">
    <source>
        <dbReference type="SAM" id="MobiDB-lite"/>
    </source>
</evidence>
<feature type="region of interest" description="Disordered" evidence="6">
    <location>
        <begin position="305"/>
        <end position="325"/>
    </location>
</feature>
<evidence type="ECO:0000313" key="8">
    <source>
        <dbReference type="EMBL" id="KAL3235317.1"/>
    </source>
</evidence>
<dbReference type="Gene3D" id="3.40.1810.10">
    <property type="entry name" value="Transcription factor, MADS-box"/>
    <property type="match status" value="1"/>
</dbReference>
<dbReference type="PRINTS" id="PR00404">
    <property type="entry name" value="MADSDOMAIN"/>
</dbReference>
<dbReference type="SMART" id="SM00432">
    <property type="entry name" value="MADS"/>
    <property type="match status" value="1"/>
</dbReference>
<feature type="region of interest" description="Disordered" evidence="6">
    <location>
        <begin position="337"/>
        <end position="373"/>
    </location>
</feature>
<dbReference type="InterPro" id="IPR036879">
    <property type="entry name" value="TF_MADSbox_sf"/>
</dbReference>
<dbReference type="Proteomes" id="UP001623330">
    <property type="component" value="Unassembled WGS sequence"/>
</dbReference>
<feature type="region of interest" description="Disordered" evidence="6">
    <location>
        <begin position="444"/>
        <end position="470"/>
    </location>
</feature>
<feature type="region of interest" description="Disordered" evidence="6">
    <location>
        <begin position="101"/>
        <end position="139"/>
    </location>
</feature>
<comment type="subcellular location">
    <subcellularLocation>
        <location evidence="1">Nucleus</location>
    </subcellularLocation>
</comment>
<evidence type="ECO:0000313" key="9">
    <source>
        <dbReference type="Proteomes" id="UP001623330"/>
    </source>
</evidence>
<gene>
    <name evidence="8" type="ORF">RNJ44_00076</name>
</gene>
<name>A0ABR4P1E9_9SACH</name>
<dbReference type="Pfam" id="PF00319">
    <property type="entry name" value="SRF-TF"/>
    <property type="match status" value="1"/>
</dbReference>
<dbReference type="PANTHER" id="PTHR48019">
    <property type="entry name" value="SERUM RESPONSE FACTOR HOMOLOG"/>
    <property type="match status" value="1"/>
</dbReference>
<feature type="compositionally biased region" description="Low complexity" evidence="6">
    <location>
        <begin position="445"/>
        <end position="467"/>
    </location>
</feature>
<evidence type="ECO:0000256" key="3">
    <source>
        <dbReference type="ARBA" id="ARBA00023125"/>
    </source>
</evidence>
<dbReference type="InterPro" id="IPR002100">
    <property type="entry name" value="TF_MADSbox"/>
</dbReference>
<reference evidence="8 9" key="1">
    <citation type="submission" date="2024-05" db="EMBL/GenBank/DDBJ databases">
        <title>Long read based assembly of the Candida bracarensis genome reveals expanded adhesin content.</title>
        <authorList>
            <person name="Marcet-Houben M."/>
            <person name="Ksiezopolska E."/>
            <person name="Gabaldon T."/>
        </authorList>
    </citation>
    <scope>NUCLEOTIDE SEQUENCE [LARGE SCALE GENOMIC DNA]</scope>
    <source>
        <strain evidence="8 9">CBM6</strain>
    </source>
</reference>
<dbReference type="PROSITE" id="PS00350">
    <property type="entry name" value="MADS_BOX_1"/>
    <property type="match status" value="1"/>
</dbReference>
<evidence type="ECO:0000259" key="7">
    <source>
        <dbReference type="PROSITE" id="PS50066"/>
    </source>
</evidence>
<feature type="region of interest" description="Disordered" evidence="6">
    <location>
        <begin position="274"/>
        <end position="293"/>
    </location>
</feature>
<feature type="compositionally biased region" description="Polar residues" evidence="6">
    <location>
        <begin position="305"/>
        <end position="319"/>
    </location>
</feature>